<keyword evidence="3" id="KW-1185">Reference proteome</keyword>
<dbReference type="Gene3D" id="3.10.180.10">
    <property type="entry name" value="2,3-Dihydroxybiphenyl 1,2-Dioxygenase, domain 1"/>
    <property type="match status" value="1"/>
</dbReference>
<evidence type="ECO:0000313" key="2">
    <source>
        <dbReference type="EMBL" id="PXX97077.1"/>
    </source>
</evidence>
<name>A0A2V3ZTQ6_9BACT</name>
<dbReference type="RefSeq" id="WP_110362526.1">
    <property type="nucleotide sequence ID" value="NZ_QFLI01000010.1"/>
</dbReference>
<proteinExistence type="predicted"/>
<dbReference type="PANTHER" id="PTHR36113:SF1">
    <property type="entry name" value="GLYOXALASE_BLEOMYCIN RESISTANCE PROTEIN_DIOXYGENASE"/>
    <property type="match status" value="1"/>
</dbReference>
<dbReference type="Proteomes" id="UP000248079">
    <property type="component" value="Unassembled WGS sequence"/>
</dbReference>
<comment type="caution">
    <text evidence="2">The sequence shown here is derived from an EMBL/GenBank/DDBJ whole genome shotgun (WGS) entry which is preliminary data.</text>
</comment>
<sequence length="129" mass="15157">MRIEHLAIWTRDLESMRSFYVKYFKMISSKKYHNEKKGFTSYFLSFEGEKSRIELMHRDDITKESKDRESCFGFTHFAISVGGKDKVDELTELMRADQCRIVGEPRTTGDGYYESVVLDCEGNRVEITE</sequence>
<dbReference type="InterPro" id="IPR051332">
    <property type="entry name" value="Fosfomycin_Res_Enzymes"/>
</dbReference>
<dbReference type="OrthoDB" id="9789012at2"/>
<dbReference type="PROSITE" id="PS51819">
    <property type="entry name" value="VOC"/>
    <property type="match status" value="1"/>
</dbReference>
<organism evidence="2 3">
    <name type="scientific">Marinifilum breve</name>
    <dbReference type="NCBI Taxonomy" id="2184082"/>
    <lineage>
        <taxon>Bacteria</taxon>
        <taxon>Pseudomonadati</taxon>
        <taxon>Bacteroidota</taxon>
        <taxon>Bacteroidia</taxon>
        <taxon>Marinilabiliales</taxon>
        <taxon>Marinifilaceae</taxon>
    </lineage>
</organism>
<dbReference type="Pfam" id="PF00903">
    <property type="entry name" value="Glyoxalase"/>
    <property type="match status" value="1"/>
</dbReference>
<reference evidence="2 3" key="1">
    <citation type="submission" date="2018-05" db="EMBL/GenBank/DDBJ databases">
        <title>Marinifilum breve JC075T sp. nov., a marine bacterium isolated from Yongle Blue Hole in the South China Sea.</title>
        <authorList>
            <person name="Fu T."/>
        </authorList>
    </citation>
    <scope>NUCLEOTIDE SEQUENCE [LARGE SCALE GENOMIC DNA]</scope>
    <source>
        <strain evidence="2 3">JC075</strain>
    </source>
</reference>
<evidence type="ECO:0000259" key="1">
    <source>
        <dbReference type="PROSITE" id="PS51819"/>
    </source>
</evidence>
<feature type="domain" description="VOC" evidence="1">
    <location>
        <begin position="2"/>
        <end position="129"/>
    </location>
</feature>
<dbReference type="GO" id="GO:0051213">
    <property type="term" value="F:dioxygenase activity"/>
    <property type="evidence" value="ECO:0007669"/>
    <property type="project" value="UniProtKB-KW"/>
</dbReference>
<dbReference type="InterPro" id="IPR004360">
    <property type="entry name" value="Glyas_Fos-R_dOase_dom"/>
</dbReference>
<protein>
    <submittedName>
        <fullName evidence="2">Glyoxalase/bleomycin resistance/extradiol dioxygenase family protein</fullName>
    </submittedName>
</protein>
<keyword evidence="2" id="KW-0560">Oxidoreductase</keyword>
<dbReference type="InterPro" id="IPR037523">
    <property type="entry name" value="VOC_core"/>
</dbReference>
<dbReference type="PANTHER" id="PTHR36113">
    <property type="entry name" value="LYASE, PUTATIVE-RELATED-RELATED"/>
    <property type="match status" value="1"/>
</dbReference>
<keyword evidence="2" id="KW-0223">Dioxygenase</keyword>
<gene>
    <name evidence="2" type="ORF">DF185_18825</name>
</gene>
<dbReference type="SUPFAM" id="SSF54593">
    <property type="entry name" value="Glyoxalase/Bleomycin resistance protein/Dihydroxybiphenyl dioxygenase"/>
    <property type="match status" value="1"/>
</dbReference>
<dbReference type="EMBL" id="QFLI01000010">
    <property type="protein sequence ID" value="PXX97077.1"/>
    <property type="molecule type" value="Genomic_DNA"/>
</dbReference>
<dbReference type="InterPro" id="IPR029068">
    <property type="entry name" value="Glyas_Bleomycin-R_OHBP_Dase"/>
</dbReference>
<accession>A0A2V3ZTQ6</accession>
<dbReference type="AlphaFoldDB" id="A0A2V3ZTQ6"/>
<evidence type="ECO:0000313" key="3">
    <source>
        <dbReference type="Proteomes" id="UP000248079"/>
    </source>
</evidence>